<comment type="caution">
    <text evidence="10">The sequence shown here is derived from an EMBL/GenBank/DDBJ whole genome shotgun (WGS) entry which is preliminary data.</text>
</comment>
<dbReference type="Gene3D" id="3.30.565.10">
    <property type="entry name" value="Histidine kinase-like ATPase, C-terminal domain"/>
    <property type="match status" value="1"/>
</dbReference>
<dbReference type="AlphaFoldDB" id="A0A3S1AYR0"/>
<sequence>MFACTLKRIMLIMICWVVGAPVAYAQTKNKIDSLNNVLQSATTDTARITGHNRLAKEYFLQRDSALAFQHAYSALALAGKTSSRYHKAHADQILGYLHTVLLHKDSAMFYNNRVISRLEHEPSLEDLRLIVYATNNNSSIYAVNGHVRQSAEMLISNLPRLEKLQDNWGYGITIQNITACFTNMGEYQKAYPYMRKALGVIEKGKFSPPEKIGAYLTATHLMIRMDSLDKVNEYLQKAKIYLDEIGNPVPASGRYYSYQAFYYAHIRKPKEANAMLAKAEEALQQFSSRMNYYDYYFAKKNVMLWQGDYQGARDAALQVYKLSEEDHNNEIKLGSAKEIAEYAWEAGDYKTAYGYMKKYAEFADSLKYAQTVLEVHDLETKYQTAEKEKKITRLQVEKEQAILKSKNQYLLNLLLGGGAGVLLLITLFLIYFYRNSKQQAAQQLREMEQQQHLQLTQTMLEAEERERTRVARDLHDGLGGTLSGIKLKLSAEQKPHSPVVEDVILQLEEAIGELRTIARNMMPESLIRLGLEAALRDLCASLSDRNREIEFQASSISKELPLVSQVNIYRIIQELLANAIRHSHATKIIVQCIQDHNNFLITVEDNGSGFNLDSARKAKGIGLSNIYTRVNYVKGKIDITSVINEGTSVNIELYV</sequence>
<protein>
    <recommendedName>
        <fullName evidence="2">histidine kinase</fullName>
        <ecNumber evidence="2">2.7.13.3</ecNumber>
    </recommendedName>
</protein>
<comment type="catalytic activity">
    <reaction evidence="1">
        <text>ATP + protein L-histidine = ADP + protein N-phospho-L-histidine.</text>
        <dbReference type="EC" id="2.7.13.3"/>
    </reaction>
</comment>
<dbReference type="InterPro" id="IPR003594">
    <property type="entry name" value="HATPase_dom"/>
</dbReference>
<evidence type="ECO:0000313" key="10">
    <source>
        <dbReference type="EMBL" id="NSL86090.1"/>
    </source>
</evidence>
<dbReference type="InterPro" id="IPR011712">
    <property type="entry name" value="Sig_transdc_His_kin_sub3_dim/P"/>
</dbReference>
<keyword evidence="5" id="KW-0547">Nucleotide-binding</keyword>
<dbReference type="Pfam" id="PF07730">
    <property type="entry name" value="HisKA_3"/>
    <property type="match status" value="1"/>
</dbReference>
<dbReference type="GO" id="GO:0000155">
    <property type="term" value="F:phosphorelay sensor kinase activity"/>
    <property type="evidence" value="ECO:0007669"/>
    <property type="project" value="InterPro"/>
</dbReference>
<dbReference type="SMART" id="SM00387">
    <property type="entry name" value="HATPase_c"/>
    <property type="match status" value="1"/>
</dbReference>
<dbReference type="CDD" id="cd16917">
    <property type="entry name" value="HATPase_UhpB-NarQ-NarX-like"/>
    <property type="match status" value="1"/>
</dbReference>
<dbReference type="Gene3D" id="1.20.5.1930">
    <property type="match status" value="1"/>
</dbReference>
<evidence type="ECO:0000256" key="6">
    <source>
        <dbReference type="ARBA" id="ARBA00022777"/>
    </source>
</evidence>
<gene>
    <name evidence="10" type="ORF">ECE50_004555</name>
</gene>
<keyword evidence="8" id="KW-0902">Two-component regulatory system</keyword>
<dbReference type="GO" id="GO:0005524">
    <property type="term" value="F:ATP binding"/>
    <property type="evidence" value="ECO:0007669"/>
    <property type="project" value="UniProtKB-KW"/>
</dbReference>
<dbReference type="InterPro" id="IPR005467">
    <property type="entry name" value="His_kinase_dom"/>
</dbReference>
<dbReference type="SUPFAM" id="SSF55874">
    <property type="entry name" value="ATPase domain of HSP90 chaperone/DNA topoisomerase II/histidine kinase"/>
    <property type="match status" value="1"/>
</dbReference>
<proteinExistence type="predicted"/>
<keyword evidence="6 10" id="KW-0418">Kinase</keyword>
<dbReference type="PANTHER" id="PTHR24421">
    <property type="entry name" value="NITRATE/NITRITE SENSOR PROTEIN NARX-RELATED"/>
    <property type="match status" value="1"/>
</dbReference>
<organism evidence="10 11">
    <name type="scientific">Chitinophaga solisilvae</name>
    <dbReference type="NCBI Taxonomy" id="1233460"/>
    <lineage>
        <taxon>Bacteria</taxon>
        <taxon>Pseudomonadati</taxon>
        <taxon>Bacteroidota</taxon>
        <taxon>Chitinophagia</taxon>
        <taxon>Chitinophagales</taxon>
        <taxon>Chitinophagaceae</taxon>
        <taxon>Chitinophaga</taxon>
    </lineage>
</organism>
<dbReference type="GO" id="GO:0046983">
    <property type="term" value="F:protein dimerization activity"/>
    <property type="evidence" value="ECO:0007669"/>
    <property type="project" value="InterPro"/>
</dbReference>
<dbReference type="Gene3D" id="1.25.40.10">
    <property type="entry name" value="Tetratricopeptide repeat domain"/>
    <property type="match status" value="1"/>
</dbReference>
<name>A0A3S1AYR0_9BACT</name>
<keyword evidence="11" id="KW-1185">Reference proteome</keyword>
<dbReference type="SUPFAM" id="SSF48452">
    <property type="entry name" value="TPR-like"/>
    <property type="match status" value="2"/>
</dbReference>
<dbReference type="InterPro" id="IPR050482">
    <property type="entry name" value="Sensor_HK_TwoCompSys"/>
</dbReference>
<dbReference type="InterPro" id="IPR011990">
    <property type="entry name" value="TPR-like_helical_dom_sf"/>
</dbReference>
<dbReference type="EMBL" id="RIAR02000001">
    <property type="protein sequence ID" value="NSL86090.1"/>
    <property type="molecule type" value="Genomic_DNA"/>
</dbReference>
<dbReference type="EC" id="2.7.13.3" evidence="2"/>
<dbReference type="GO" id="GO:0016020">
    <property type="term" value="C:membrane"/>
    <property type="evidence" value="ECO:0007669"/>
    <property type="project" value="InterPro"/>
</dbReference>
<dbReference type="Proteomes" id="UP000281028">
    <property type="component" value="Unassembled WGS sequence"/>
</dbReference>
<dbReference type="OrthoDB" id="617348at2"/>
<reference evidence="10" key="1">
    <citation type="submission" date="2020-05" db="EMBL/GenBank/DDBJ databases">
        <title>Chitinophaga laudate sp. nov., isolated from a tropical peat swamp.</title>
        <authorList>
            <person name="Goh C.B.S."/>
            <person name="Lee M.S."/>
            <person name="Parimannan S."/>
            <person name="Pasbakhsh P."/>
            <person name="Yule C.M."/>
            <person name="Rajandas H."/>
            <person name="Loke S."/>
            <person name="Croft L."/>
            <person name="Tan J.B.L."/>
        </authorList>
    </citation>
    <scope>NUCLEOTIDE SEQUENCE</scope>
    <source>
        <strain evidence="10">Mgbs1</strain>
    </source>
</reference>
<evidence type="ECO:0000313" key="11">
    <source>
        <dbReference type="Proteomes" id="UP000281028"/>
    </source>
</evidence>
<dbReference type="PROSITE" id="PS50109">
    <property type="entry name" value="HIS_KIN"/>
    <property type="match status" value="1"/>
</dbReference>
<keyword evidence="7" id="KW-0067">ATP-binding</keyword>
<evidence type="ECO:0000256" key="4">
    <source>
        <dbReference type="ARBA" id="ARBA00022679"/>
    </source>
</evidence>
<evidence type="ECO:0000259" key="9">
    <source>
        <dbReference type="PROSITE" id="PS50109"/>
    </source>
</evidence>
<evidence type="ECO:0000256" key="1">
    <source>
        <dbReference type="ARBA" id="ARBA00000085"/>
    </source>
</evidence>
<accession>A0A3S1AYR0</accession>
<dbReference type="PANTHER" id="PTHR24421:SF10">
    <property type="entry name" value="NITRATE_NITRITE SENSOR PROTEIN NARQ"/>
    <property type="match status" value="1"/>
</dbReference>
<evidence type="ECO:0000256" key="7">
    <source>
        <dbReference type="ARBA" id="ARBA00022840"/>
    </source>
</evidence>
<evidence type="ECO:0000256" key="3">
    <source>
        <dbReference type="ARBA" id="ARBA00022553"/>
    </source>
</evidence>
<dbReference type="Pfam" id="PF02518">
    <property type="entry name" value="HATPase_c"/>
    <property type="match status" value="1"/>
</dbReference>
<keyword evidence="3" id="KW-0597">Phosphoprotein</keyword>
<evidence type="ECO:0000256" key="2">
    <source>
        <dbReference type="ARBA" id="ARBA00012438"/>
    </source>
</evidence>
<evidence type="ECO:0000256" key="8">
    <source>
        <dbReference type="ARBA" id="ARBA00023012"/>
    </source>
</evidence>
<feature type="domain" description="Histidine kinase" evidence="9">
    <location>
        <begin position="469"/>
        <end position="655"/>
    </location>
</feature>
<dbReference type="InterPro" id="IPR036890">
    <property type="entry name" value="HATPase_C_sf"/>
</dbReference>
<evidence type="ECO:0000256" key="5">
    <source>
        <dbReference type="ARBA" id="ARBA00022741"/>
    </source>
</evidence>
<keyword evidence="4" id="KW-0808">Transferase</keyword>